<dbReference type="OrthoDB" id="4325372at2"/>
<evidence type="ECO:0000256" key="7">
    <source>
        <dbReference type="SAM" id="Phobius"/>
    </source>
</evidence>
<dbReference type="Gene3D" id="1.20.1720.10">
    <property type="entry name" value="Multidrug resistance protein D"/>
    <property type="match status" value="1"/>
</dbReference>
<sequence length="482" mass="49285">MIRLYHKLGGSTGGEAVLLGLVCGAQFMVVLDISVVNVALPSIEHGLGFTPARLQWVVNAYALPYAGFLLLGGRLADLLGHRRVFLAGLALFTVASLAGGLATSAEILVAARAAQGLGAAVLAPATLTILTTSFPEGTRRTRALATWTAAGLAGGAAGNLAGGLLTEVLSWRWTLLINVPLGALGMVLSVRWIRDGNPAGRRRLDVGGAVLATTGLAALTYGVSRAQEHGWGAPRPVLGLTAGALLLVAFVVVETRVATEPLLPLRLFRLRTVSVGNTAMLLAGACLNPMWFFLTLSMQRVLNYSPLLTGLAFLPHTVVAIVVGVRLTPWLMRRVQARTLVATGAVIAAAGFAWQSTLTPGSGYVAGILGPALVFSLGSGLLTTPITTTVTSGLATADAGAASGLMNTTKQFGAALGLAVLVTTTTTTTTAATRAGLATSYGRAFLAIAAALVVVAALAFALPAGKGRVPGRENAPAAEKVH</sequence>
<dbReference type="AlphaFoldDB" id="A0A2V4AKA8"/>
<dbReference type="Gene3D" id="1.20.1250.20">
    <property type="entry name" value="MFS general substrate transporter like domains"/>
    <property type="match status" value="1"/>
</dbReference>
<feature type="transmembrane region" description="Helical" evidence="7">
    <location>
        <begin position="363"/>
        <end position="382"/>
    </location>
</feature>
<proteinExistence type="predicted"/>
<feature type="transmembrane region" description="Helical" evidence="7">
    <location>
        <begin position="171"/>
        <end position="192"/>
    </location>
</feature>
<evidence type="ECO:0000256" key="3">
    <source>
        <dbReference type="ARBA" id="ARBA00022475"/>
    </source>
</evidence>
<reference evidence="9 10" key="1">
    <citation type="submission" date="2016-07" db="EMBL/GenBank/DDBJ databases">
        <title>Draft genome sequence of Prauserella muralis DSM 45305, isolated from a mould-covered wall in an indoor environment.</title>
        <authorList>
            <person name="Ruckert C."/>
            <person name="Albersmeier A."/>
            <person name="Jiang C.-L."/>
            <person name="Jiang Y."/>
            <person name="Kalinowski J."/>
            <person name="Schneider O."/>
            <person name="Winkler A."/>
            <person name="Zotchev S.B."/>
        </authorList>
    </citation>
    <scope>NUCLEOTIDE SEQUENCE [LARGE SCALE GENOMIC DNA]</scope>
    <source>
        <strain evidence="9 10">DSM 45305</strain>
    </source>
</reference>
<evidence type="ECO:0000256" key="5">
    <source>
        <dbReference type="ARBA" id="ARBA00022989"/>
    </source>
</evidence>
<protein>
    <submittedName>
        <fullName evidence="9">Multidrug transporter</fullName>
    </submittedName>
</protein>
<comment type="subcellular location">
    <subcellularLocation>
        <location evidence="1">Cell membrane</location>
        <topology evidence="1">Multi-pass membrane protein</topology>
    </subcellularLocation>
</comment>
<evidence type="ECO:0000313" key="9">
    <source>
        <dbReference type="EMBL" id="PXY19273.1"/>
    </source>
</evidence>
<feature type="transmembrane region" description="Helical" evidence="7">
    <location>
        <begin position="339"/>
        <end position="357"/>
    </location>
</feature>
<dbReference type="InterPro" id="IPR020846">
    <property type="entry name" value="MFS_dom"/>
</dbReference>
<dbReference type="PANTHER" id="PTHR42718">
    <property type="entry name" value="MAJOR FACILITATOR SUPERFAMILY MULTIDRUG TRANSPORTER MFSC"/>
    <property type="match status" value="1"/>
</dbReference>
<dbReference type="PANTHER" id="PTHR42718:SF46">
    <property type="entry name" value="BLR6921 PROTEIN"/>
    <property type="match status" value="1"/>
</dbReference>
<dbReference type="InterPro" id="IPR011701">
    <property type="entry name" value="MFS"/>
</dbReference>
<evidence type="ECO:0000256" key="1">
    <source>
        <dbReference type="ARBA" id="ARBA00004651"/>
    </source>
</evidence>
<keyword evidence="6 7" id="KW-0472">Membrane</keyword>
<evidence type="ECO:0000256" key="2">
    <source>
        <dbReference type="ARBA" id="ARBA00022448"/>
    </source>
</evidence>
<dbReference type="SUPFAM" id="SSF103473">
    <property type="entry name" value="MFS general substrate transporter"/>
    <property type="match status" value="1"/>
</dbReference>
<dbReference type="PROSITE" id="PS50850">
    <property type="entry name" value="MFS"/>
    <property type="match status" value="1"/>
</dbReference>
<dbReference type="CDD" id="cd17321">
    <property type="entry name" value="MFS_MMR_MDR_like"/>
    <property type="match status" value="1"/>
</dbReference>
<evidence type="ECO:0000259" key="8">
    <source>
        <dbReference type="PROSITE" id="PS50850"/>
    </source>
</evidence>
<dbReference type="GO" id="GO:0022857">
    <property type="term" value="F:transmembrane transporter activity"/>
    <property type="evidence" value="ECO:0007669"/>
    <property type="project" value="InterPro"/>
</dbReference>
<dbReference type="Proteomes" id="UP000249915">
    <property type="component" value="Unassembled WGS sequence"/>
</dbReference>
<dbReference type="InterPro" id="IPR036259">
    <property type="entry name" value="MFS_trans_sf"/>
</dbReference>
<feature type="transmembrane region" description="Helical" evidence="7">
    <location>
        <begin position="236"/>
        <end position="253"/>
    </location>
</feature>
<feature type="transmembrane region" description="Helical" evidence="7">
    <location>
        <begin position="109"/>
        <end position="132"/>
    </location>
</feature>
<evidence type="ECO:0000313" key="10">
    <source>
        <dbReference type="Proteomes" id="UP000249915"/>
    </source>
</evidence>
<feature type="transmembrane region" description="Helical" evidence="7">
    <location>
        <begin position="204"/>
        <end position="224"/>
    </location>
</feature>
<dbReference type="Pfam" id="PF07690">
    <property type="entry name" value="MFS_1"/>
    <property type="match status" value="1"/>
</dbReference>
<keyword evidence="4 7" id="KW-0812">Transmembrane</keyword>
<dbReference type="NCBIfam" id="TIGR00711">
    <property type="entry name" value="efflux_EmrB"/>
    <property type="match status" value="1"/>
</dbReference>
<dbReference type="InterPro" id="IPR004638">
    <property type="entry name" value="EmrB-like"/>
</dbReference>
<feature type="domain" description="Major facilitator superfamily (MFS) profile" evidence="8">
    <location>
        <begin position="18"/>
        <end position="467"/>
    </location>
</feature>
<keyword evidence="3" id="KW-1003">Cell membrane</keyword>
<dbReference type="EMBL" id="MASW01000007">
    <property type="protein sequence ID" value="PXY19273.1"/>
    <property type="molecule type" value="Genomic_DNA"/>
</dbReference>
<comment type="caution">
    <text evidence="9">The sequence shown here is derived from an EMBL/GenBank/DDBJ whole genome shotgun (WGS) entry which is preliminary data.</text>
</comment>
<gene>
    <name evidence="9" type="ORF">BAY60_31340</name>
</gene>
<dbReference type="GO" id="GO:0005886">
    <property type="term" value="C:plasma membrane"/>
    <property type="evidence" value="ECO:0007669"/>
    <property type="project" value="UniProtKB-SubCell"/>
</dbReference>
<feature type="transmembrane region" description="Helical" evidence="7">
    <location>
        <begin position="16"/>
        <end position="40"/>
    </location>
</feature>
<evidence type="ECO:0000256" key="6">
    <source>
        <dbReference type="ARBA" id="ARBA00023136"/>
    </source>
</evidence>
<organism evidence="9 10">
    <name type="scientific">Prauserella muralis</name>
    <dbReference type="NCBI Taxonomy" id="588067"/>
    <lineage>
        <taxon>Bacteria</taxon>
        <taxon>Bacillati</taxon>
        <taxon>Actinomycetota</taxon>
        <taxon>Actinomycetes</taxon>
        <taxon>Pseudonocardiales</taxon>
        <taxon>Pseudonocardiaceae</taxon>
        <taxon>Prauserella</taxon>
    </lineage>
</organism>
<name>A0A2V4AKA8_9PSEU</name>
<feature type="transmembrane region" description="Helical" evidence="7">
    <location>
        <begin position="144"/>
        <end position="165"/>
    </location>
</feature>
<feature type="transmembrane region" description="Helical" evidence="7">
    <location>
        <begin position="412"/>
        <end position="432"/>
    </location>
</feature>
<keyword evidence="2" id="KW-0813">Transport</keyword>
<feature type="transmembrane region" description="Helical" evidence="7">
    <location>
        <begin position="274"/>
        <end position="294"/>
    </location>
</feature>
<feature type="transmembrane region" description="Helical" evidence="7">
    <location>
        <begin position="444"/>
        <end position="462"/>
    </location>
</feature>
<feature type="transmembrane region" description="Helical" evidence="7">
    <location>
        <begin position="84"/>
        <end position="103"/>
    </location>
</feature>
<keyword evidence="5 7" id="KW-1133">Transmembrane helix</keyword>
<feature type="transmembrane region" description="Helical" evidence="7">
    <location>
        <begin position="52"/>
        <end position="72"/>
    </location>
</feature>
<keyword evidence="10" id="KW-1185">Reference proteome</keyword>
<evidence type="ECO:0000256" key="4">
    <source>
        <dbReference type="ARBA" id="ARBA00022692"/>
    </source>
</evidence>
<accession>A0A2V4AKA8</accession>
<feature type="transmembrane region" description="Helical" evidence="7">
    <location>
        <begin position="306"/>
        <end position="327"/>
    </location>
</feature>